<evidence type="ECO:0000313" key="2">
    <source>
        <dbReference type="EMBL" id="QSQ22883.1"/>
    </source>
</evidence>
<gene>
    <name evidence="2" type="ORF">JY651_48640</name>
</gene>
<dbReference type="PANTHER" id="PTHR36840:SF1">
    <property type="entry name" value="BLL5714 PROTEIN"/>
    <property type="match status" value="1"/>
</dbReference>
<proteinExistence type="predicted"/>
<feature type="transmembrane region" description="Helical" evidence="1">
    <location>
        <begin position="306"/>
        <end position="328"/>
    </location>
</feature>
<dbReference type="PANTHER" id="PTHR36840">
    <property type="entry name" value="BLL5714 PROTEIN"/>
    <property type="match status" value="1"/>
</dbReference>
<name>A0ABX7P1Z9_9BACT</name>
<accession>A0ABX7P1Z9</accession>
<keyword evidence="1" id="KW-0812">Transmembrane</keyword>
<feature type="transmembrane region" description="Helical" evidence="1">
    <location>
        <begin position="364"/>
        <end position="382"/>
    </location>
</feature>
<keyword evidence="3" id="KW-1185">Reference proteome</keyword>
<dbReference type="Proteomes" id="UP000662747">
    <property type="component" value="Chromosome"/>
</dbReference>
<feature type="transmembrane region" description="Helical" evidence="1">
    <location>
        <begin position="340"/>
        <end position="358"/>
    </location>
</feature>
<feature type="transmembrane region" description="Helical" evidence="1">
    <location>
        <begin position="148"/>
        <end position="166"/>
    </location>
</feature>
<dbReference type="Pfam" id="PF06772">
    <property type="entry name" value="LtrA"/>
    <property type="match status" value="1"/>
</dbReference>
<organism evidence="2 3">
    <name type="scientific">Pyxidicoccus parkwayensis</name>
    <dbReference type="NCBI Taxonomy" id="2813578"/>
    <lineage>
        <taxon>Bacteria</taxon>
        <taxon>Pseudomonadati</taxon>
        <taxon>Myxococcota</taxon>
        <taxon>Myxococcia</taxon>
        <taxon>Myxococcales</taxon>
        <taxon>Cystobacterineae</taxon>
        <taxon>Myxococcaceae</taxon>
        <taxon>Pyxidicoccus</taxon>
    </lineage>
</organism>
<keyword evidence="1" id="KW-0472">Membrane</keyword>
<reference evidence="2 3" key="1">
    <citation type="submission" date="2021-02" db="EMBL/GenBank/DDBJ databases">
        <title>De Novo genome assembly of isolated myxobacteria.</title>
        <authorList>
            <person name="Stevens D.C."/>
        </authorList>
    </citation>
    <scope>NUCLEOTIDE SEQUENCE [LARGE SCALE GENOMIC DNA]</scope>
    <source>
        <strain evidence="3">SCPEA02</strain>
    </source>
</reference>
<dbReference type="InterPro" id="IPR010640">
    <property type="entry name" value="Low_temperature_requirement_A"/>
</dbReference>
<feature type="transmembrane region" description="Helical" evidence="1">
    <location>
        <begin position="233"/>
        <end position="253"/>
    </location>
</feature>
<feature type="transmembrane region" description="Helical" evidence="1">
    <location>
        <begin position="273"/>
        <end position="294"/>
    </location>
</feature>
<feature type="transmembrane region" description="Helical" evidence="1">
    <location>
        <begin position="90"/>
        <end position="106"/>
    </location>
</feature>
<evidence type="ECO:0000313" key="3">
    <source>
        <dbReference type="Proteomes" id="UP000662747"/>
    </source>
</evidence>
<feature type="transmembrane region" description="Helical" evidence="1">
    <location>
        <begin position="54"/>
        <end position="78"/>
    </location>
</feature>
<feature type="transmembrane region" description="Helical" evidence="1">
    <location>
        <begin position="118"/>
        <end position="136"/>
    </location>
</feature>
<protein>
    <submittedName>
        <fullName evidence="2">Low temperature requirement protein A</fullName>
    </submittedName>
</protein>
<evidence type="ECO:0000256" key="1">
    <source>
        <dbReference type="SAM" id="Phobius"/>
    </source>
</evidence>
<dbReference type="RefSeq" id="WP_206724459.1">
    <property type="nucleotide sequence ID" value="NZ_CP071090.1"/>
</dbReference>
<dbReference type="EMBL" id="CP071090">
    <property type="protein sequence ID" value="QSQ22883.1"/>
    <property type="molecule type" value="Genomic_DNA"/>
</dbReference>
<keyword evidence="1" id="KW-1133">Transmembrane helix</keyword>
<sequence>MQPPAALPPQVPTLRTGELAHPERRATWTELFFDLMYVVAIARLAHELKQTPTLLGAAAFAGLFVPVWWSWIGVTFYADRFDSDDTADRLLLALQMLAMAALAVQIHDGTGVNAPGYALAYCVLRLLLVLQYARAWRHIPIARPLTRRYMCGFSLAVLPWLASVFTPPPLRYFLWAAGLVMDLATPLLSRPQQAALPLSPAHLPERFGLFTLIVLGESMVAVVSGVAGQHWAAASVLTAVLSFAFAFGMWWLYFDNVSHSFVHRGRLSGQAWVYIHLLLMMGLTASGAGAERVIASLRGQGVTSAARWLFCAATASCFASLAVILLTSSRPFRLRRRHDLRPELLLTAAGVMLLVAALGEHLPAFALTGSAGGLAVIQFVAAHPRKRASAQRPQL</sequence>